<name>A0A7Z0LIA9_9GAMM</name>
<dbReference type="GO" id="GO:0008168">
    <property type="term" value="F:methyltransferase activity"/>
    <property type="evidence" value="ECO:0007669"/>
    <property type="project" value="UniProtKB-KW"/>
</dbReference>
<evidence type="ECO:0000313" key="1">
    <source>
        <dbReference type="EMBL" id="NYS59486.1"/>
    </source>
</evidence>
<dbReference type="AlphaFoldDB" id="A0A7Z0LIA9"/>
<evidence type="ECO:0000313" key="2">
    <source>
        <dbReference type="Proteomes" id="UP000586119"/>
    </source>
</evidence>
<dbReference type="Gene3D" id="3.40.50.150">
    <property type="entry name" value="Vaccinia Virus protein VP39"/>
    <property type="match status" value="1"/>
</dbReference>
<sequence length="212" mass="24158">MMWRCPLCLDSRSELYHRDQRREYHQCATCALIFVPKPWHLSAAEEKAEYDRHQNSPFDAGYRRFLNRLFTPLSEKLAPGTEGLDFGSGPGPTLSVMFEEAGHPMANYDLFYAPKASVLEGRYDFITATEVVEHLSAPGEVLAGLVSCLRPGGYLGFMTKRVKDRAAFTRWHYIQDPTHVAFFSESTFHWWARASGFSVEFPGADTVIMQKH</sequence>
<dbReference type="Pfam" id="PF13489">
    <property type="entry name" value="Methyltransf_23"/>
    <property type="match status" value="1"/>
</dbReference>
<accession>A0A7Z0LIA9</accession>
<dbReference type="InterPro" id="IPR029063">
    <property type="entry name" value="SAM-dependent_MTases_sf"/>
</dbReference>
<keyword evidence="2" id="KW-1185">Reference proteome</keyword>
<proteinExistence type="predicted"/>
<dbReference type="RefSeq" id="WP_179928816.1">
    <property type="nucleotide sequence ID" value="NZ_JACCDF010000001.1"/>
</dbReference>
<reference evidence="1 2" key="1">
    <citation type="journal article" date="2015" name="Int. J. Syst. Evol. Microbiol.">
        <title>Halomonas salicampi sp. nov., a halotolerant and alkalitolerant bacterium isolated from a saltern soil.</title>
        <authorList>
            <person name="Lee J.C."/>
            <person name="Kim Y.S."/>
            <person name="Yun B.S."/>
            <person name="Whang K.S."/>
        </authorList>
    </citation>
    <scope>NUCLEOTIDE SEQUENCE [LARGE SCALE GENOMIC DNA]</scope>
    <source>
        <strain evidence="1 2">BH103</strain>
    </source>
</reference>
<gene>
    <name evidence="1" type="ORF">HZS81_01730</name>
</gene>
<keyword evidence="1" id="KW-0808">Transferase</keyword>
<dbReference type="GO" id="GO:0032259">
    <property type="term" value="P:methylation"/>
    <property type="evidence" value="ECO:0007669"/>
    <property type="project" value="UniProtKB-KW"/>
</dbReference>
<keyword evidence="1" id="KW-0489">Methyltransferase</keyword>
<dbReference type="Proteomes" id="UP000586119">
    <property type="component" value="Unassembled WGS sequence"/>
</dbReference>
<dbReference type="SUPFAM" id="SSF53335">
    <property type="entry name" value="S-adenosyl-L-methionine-dependent methyltransferases"/>
    <property type="match status" value="1"/>
</dbReference>
<dbReference type="EMBL" id="JACCDF010000001">
    <property type="protein sequence ID" value="NYS59486.1"/>
    <property type="molecule type" value="Genomic_DNA"/>
</dbReference>
<protein>
    <submittedName>
        <fullName evidence="1">Class I SAM-dependent methyltransferase</fullName>
    </submittedName>
</protein>
<organism evidence="1 2">
    <name type="scientific">Vreelandella salicampi</name>
    <dbReference type="NCBI Taxonomy" id="1449798"/>
    <lineage>
        <taxon>Bacteria</taxon>
        <taxon>Pseudomonadati</taxon>
        <taxon>Pseudomonadota</taxon>
        <taxon>Gammaproteobacteria</taxon>
        <taxon>Oceanospirillales</taxon>
        <taxon>Halomonadaceae</taxon>
        <taxon>Vreelandella</taxon>
    </lineage>
</organism>
<comment type="caution">
    <text evidence="1">The sequence shown here is derived from an EMBL/GenBank/DDBJ whole genome shotgun (WGS) entry which is preliminary data.</text>
</comment>